<evidence type="ECO:0008006" key="8">
    <source>
        <dbReference type="Google" id="ProtNLM"/>
    </source>
</evidence>
<keyword evidence="5" id="KW-0472">Membrane</keyword>
<dbReference type="Gene3D" id="3.30.700.10">
    <property type="entry name" value="Glycoprotein, Type 4 Pilin"/>
    <property type="match status" value="1"/>
</dbReference>
<keyword evidence="5" id="KW-1133">Transmembrane helix</keyword>
<keyword evidence="4" id="KW-0998">Cell outer membrane</keyword>
<dbReference type="RefSeq" id="WP_110832892.1">
    <property type="nucleotide sequence ID" value="NZ_BMQG01000003.1"/>
</dbReference>
<comment type="subcellular location">
    <subcellularLocation>
        <location evidence="1">Cell outer membrane</location>
        <topology evidence="1">Single-pass membrane protein</topology>
    </subcellularLocation>
    <subcellularLocation>
        <location evidence="2">Periplasm</location>
    </subcellularLocation>
</comment>
<name>A0A8H9GM62_9DEIO</name>
<comment type="caution">
    <text evidence="6">The sequence shown here is derived from an EMBL/GenBank/DDBJ whole genome shotgun (WGS) entry which is preliminary data.</text>
</comment>
<evidence type="ECO:0000313" key="6">
    <source>
        <dbReference type="EMBL" id="GGM38882.1"/>
    </source>
</evidence>
<dbReference type="SUPFAM" id="SSF54523">
    <property type="entry name" value="Pili subunits"/>
    <property type="match status" value="1"/>
</dbReference>
<reference evidence="7" key="1">
    <citation type="journal article" date="2019" name="Int. J. Syst. Evol. Microbiol.">
        <title>The Global Catalogue of Microorganisms (GCM) 10K type strain sequencing project: providing services to taxonomists for standard genome sequencing and annotation.</title>
        <authorList>
            <consortium name="The Broad Institute Genomics Platform"/>
            <consortium name="The Broad Institute Genome Sequencing Center for Infectious Disease"/>
            <person name="Wu L."/>
            <person name="Ma J."/>
        </authorList>
    </citation>
    <scope>NUCLEOTIDE SEQUENCE [LARGE SCALE GENOMIC DNA]</scope>
    <source>
        <strain evidence="7">JCM 31047</strain>
    </source>
</reference>
<proteinExistence type="predicted"/>
<protein>
    <recommendedName>
        <fullName evidence="8">General secretion pathway protein H</fullName>
    </recommendedName>
</protein>
<dbReference type="NCBIfam" id="TIGR02532">
    <property type="entry name" value="IV_pilin_GFxxxE"/>
    <property type="match status" value="1"/>
</dbReference>
<keyword evidence="5" id="KW-0812">Transmembrane</keyword>
<sequence length="169" mass="17982">MSHLFPESAAQRQWTPVRSVAGFTLLELLVVMAVIGILMGIAAMNVGRLRQPADESARALSSTLKASRARAIASTSAVRVQRLANARTYTVSTASGCAAPKTDWKLLPGRSYELPGDVTINQPAAEWTACFSSRGILGTTDALPTVTFTDTRARSRTLTVYAGGALEVK</sequence>
<dbReference type="InterPro" id="IPR012902">
    <property type="entry name" value="N_methyl_site"/>
</dbReference>
<dbReference type="GO" id="GO:0009279">
    <property type="term" value="C:cell outer membrane"/>
    <property type="evidence" value="ECO:0007669"/>
    <property type="project" value="UniProtKB-SubCell"/>
</dbReference>
<dbReference type="AlphaFoldDB" id="A0A8H9GM62"/>
<dbReference type="Pfam" id="PF07963">
    <property type="entry name" value="N_methyl"/>
    <property type="match status" value="1"/>
</dbReference>
<evidence type="ECO:0000256" key="5">
    <source>
        <dbReference type="SAM" id="Phobius"/>
    </source>
</evidence>
<organism evidence="6 7">
    <name type="scientific">Deinococcus arenae</name>
    <dbReference type="NCBI Taxonomy" id="1452751"/>
    <lineage>
        <taxon>Bacteria</taxon>
        <taxon>Thermotogati</taxon>
        <taxon>Deinococcota</taxon>
        <taxon>Deinococci</taxon>
        <taxon>Deinococcales</taxon>
        <taxon>Deinococcaceae</taxon>
        <taxon>Deinococcus</taxon>
    </lineage>
</organism>
<dbReference type="EMBL" id="BMQG01000003">
    <property type="protein sequence ID" value="GGM38882.1"/>
    <property type="molecule type" value="Genomic_DNA"/>
</dbReference>
<dbReference type="PROSITE" id="PS00409">
    <property type="entry name" value="PROKAR_NTER_METHYL"/>
    <property type="match status" value="1"/>
</dbReference>
<gene>
    <name evidence="6" type="ORF">GCM10008956_14200</name>
</gene>
<dbReference type="Proteomes" id="UP000600547">
    <property type="component" value="Unassembled WGS sequence"/>
</dbReference>
<dbReference type="GO" id="GO:0042597">
    <property type="term" value="C:periplasmic space"/>
    <property type="evidence" value="ECO:0007669"/>
    <property type="project" value="UniProtKB-SubCell"/>
</dbReference>
<evidence type="ECO:0000256" key="1">
    <source>
        <dbReference type="ARBA" id="ARBA00004203"/>
    </source>
</evidence>
<dbReference type="InterPro" id="IPR045584">
    <property type="entry name" value="Pilin-like"/>
</dbReference>
<keyword evidence="7" id="KW-1185">Reference proteome</keyword>
<evidence type="ECO:0000313" key="7">
    <source>
        <dbReference type="Proteomes" id="UP000600547"/>
    </source>
</evidence>
<accession>A0A8H9GM62</accession>
<evidence type="ECO:0000256" key="4">
    <source>
        <dbReference type="ARBA" id="ARBA00023237"/>
    </source>
</evidence>
<feature type="transmembrane region" description="Helical" evidence="5">
    <location>
        <begin position="20"/>
        <end position="42"/>
    </location>
</feature>
<keyword evidence="3" id="KW-0574">Periplasm</keyword>
<evidence type="ECO:0000256" key="3">
    <source>
        <dbReference type="ARBA" id="ARBA00022764"/>
    </source>
</evidence>
<evidence type="ECO:0000256" key="2">
    <source>
        <dbReference type="ARBA" id="ARBA00004418"/>
    </source>
</evidence>